<dbReference type="SUPFAM" id="SSF52540">
    <property type="entry name" value="P-loop containing nucleoside triphosphate hydrolases"/>
    <property type="match status" value="1"/>
</dbReference>
<gene>
    <name evidence="3" type="ORF">Poly21_52780</name>
</gene>
<dbReference type="EMBL" id="SJPU01000005">
    <property type="protein sequence ID" value="TWU09949.1"/>
    <property type="molecule type" value="Genomic_DNA"/>
</dbReference>
<reference evidence="3 4" key="1">
    <citation type="journal article" date="2020" name="Antonie Van Leeuwenhoek">
        <title>Rhodopirellula heiligendammensis sp. nov., Rhodopirellula pilleata sp. nov., and Rhodopirellula solitaria sp. nov. isolated from natural or artificial marine surfaces in Northern Germany and California, USA, and emended description of the genus Rhodopirellula.</title>
        <authorList>
            <person name="Kallscheuer N."/>
            <person name="Wiegand S."/>
            <person name="Jogler M."/>
            <person name="Boedeker C."/>
            <person name="Peeters S.H."/>
            <person name="Rast P."/>
            <person name="Heuer A."/>
            <person name="Jetten M.S.M."/>
            <person name="Rohde M."/>
            <person name="Jogler C."/>
        </authorList>
    </citation>
    <scope>NUCLEOTIDE SEQUENCE [LARGE SCALE GENOMIC DNA]</scope>
    <source>
        <strain evidence="3 4">Poly21</strain>
    </source>
</reference>
<dbReference type="AlphaFoldDB" id="A0A5C6BF90"/>
<dbReference type="PANTHER" id="PTHR41259:SF1">
    <property type="entry name" value="DOUBLE-STRAND BREAK REPAIR RAD50 ATPASE, PUTATIVE-RELATED"/>
    <property type="match status" value="1"/>
</dbReference>
<evidence type="ECO:0000313" key="4">
    <source>
        <dbReference type="Proteomes" id="UP000319908"/>
    </source>
</evidence>
<feature type="coiled-coil region" evidence="1">
    <location>
        <begin position="230"/>
        <end position="298"/>
    </location>
</feature>
<dbReference type="PANTHER" id="PTHR41259">
    <property type="entry name" value="DOUBLE-STRAND BREAK REPAIR RAD50 ATPASE, PUTATIVE-RELATED"/>
    <property type="match status" value="1"/>
</dbReference>
<proteinExistence type="predicted"/>
<sequence>MQLQKVRLHPFAGLADRTYEFVSGMNVVLGPNEAGKSTMVNGILCALFESTTYKKRHWENSLERYVPRGGGDTFGVSLECLVGGASYRITKSWGGERRCELTLPSGQVVRSADDVDQQVASLLRLKRGTWQNILVASQSAISSTLKDFDTDGEETSDLAQILRSSAFDTDGVSIEKLERAINDQLNAVSSRWDSAAERPEKDKGKEKGIENPWKRGVGTLLDAWYEHERLRNELSVVEAHERNLDAINQQVSELICERDKLQSYVNKYEPIVNALKERQGLELKLESAKTNEKRLREIQSKWPLHESELSRLEKSLTTSEDEHGGLRKELSQAQAYQESASKREKLKLAKQAEEKLGEEKKNFAAFKGLSTQLFHDLKAAIADRDRHAASMAAGKLQVRFVPESDTKVSIKAGLKDSREEMVTRAQPLHTEADGIVTLTTDEFKFEVESGDGRFSAIKDKHESAQVSISELLSTVGVASADDAKKRETDYSIAKTNLERAETALETILSGQTLAELASSCGDDVSAPERKTEEINNAILTNREKHNQQQADGEAKRADIKIWEEEFENQDAVLDRLLDARKQKQDCEQDLKKLPPLPEGIENAEVLEVEFNLRRIRLTEIKEEELPNARNQQSTLNATEPDHTTKELTDFITEAESNYSLEKRRFESLVRLKEVFEKMKDRLDSGTLDPWMQRLSQTIQQVTSDQYTDLSFDGGGVTRSSGIVIPHELLSMGTKASMGFSIRLSMAAHFLEDLDGFLILDDPMVDLDADRQRKTADVLRDFAEQKQVILLTCHEAHAALLTDSPLRITRDGEDQ</sequence>
<evidence type="ECO:0000256" key="1">
    <source>
        <dbReference type="SAM" id="Coils"/>
    </source>
</evidence>
<organism evidence="3 4">
    <name type="scientific">Allorhodopirellula heiligendammensis</name>
    <dbReference type="NCBI Taxonomy" id="2714739"/>
    <lineage>
        <taxon>Bacteria</taxon>
        <taxon>Pseudomonadati</taxon>
        <taxon>Planctomycetota</taxon>
        <taxon>Planctomycetia</taxon>
        <taxon>Pirellulales</taxon>
        <taxon>Pirellulaceae</taxon>
        <taxon>Allorhodopirellula</taxon>
    </lineage>
</organism>
<dbReference type="InterPro" id="IPR038734">
    <property type="entry name" value="YhaN_AAA"/>
</dbReference>
<protein>
    <submittedName>
        <fullName evidence="3">Chromosome segregation protein</fullName>
    </submittedName>
</protein>
<evidence type="ECO:0000313" key="3">
    <source>
        <dbReference type="EMBL" id="TWU09949.1"/>
    </source>
</evidence>
<accession>A0A5C6BF90</accession>
<keyword evidence="1" id="KW-0175">Coiled coil</keyword>
<comment type="caution">
    <text evidence="3">The sequence shown here is derived from an EMBL/GenBank/DDBJ whole genome shotgun (WGS) entry which is preliminary data.</text>
</comment>
<name>A0A5C6BF90_9BACT</name>
<dbReference type="Proteomes" id="UP000319908">
    <property type="component" value="Unassembled WGS sequence"/>
</dbReference>
<dbReference type="OrthoDB" id="9792800at2"/>
<evidence type="ECO:0000259" key="2">
    <source>
        <dbReference type="Pfam" id="PF13514"/>
    </source>
</evidence>
<keyword evidence="4" id="KW-1185">Reference proteome</keyword>
<dbReference type="RefSeq" id="WP_146409739.1">
    <property type="nucleotide sequence ID" value="NZ_SJPU01000005.1"/>
</dbReference>
<dbReference type="InterPro" id="IPR027417">
    <property type="entry name" value="P-loop_NTPase"/>
</dbReference>
<dbReference type="Gene3D" id="3.40.50.300">
    <property type="entry name" value="P-loop containing nucleotide triphosphate hydrolases"/>
    <property type="match status" value="2"/>
</dbReference>
<feature type="domain" description="YhaN AAA" evidence="2">
    <location>
        <begin position="1"/>
        <end position="54"/>
    </location>
</feature>
<dbReference type="Pfam" id="PF13514">
    <property type="entry name" value="AAA_27"/>
    <property type="match status" value="1"/>
</dbReference>